<proteinExistence type="predicted"/>
<comment type="caution">
    <text evidence="2">The sequence shown here is derived from an EMBL/GenBank/DDBJ whole genome shotgun (WGS) entry which is preliminary data.</text>
</comment>
<reference evidence="2 3" key="1">
    <citation type="submission" date="2010-04" db="EMBL/GenBank/DDBJ databases">
        <authorList>
            <person name="Qin X."/>
            <person name="Bachman B."/>
            <person name="Battles P."/>
            <person name="Bell A."/>
            <person name="Bess C."/>
            <person name="Bickham C."/>
            <person name="Chaboub L."/>
            <person name="Chen D."/>
            <person name="Coyle M."/>
            <person name="Deiros D.R."/>
            <person name="Dinh H."/>
            <person name="Forbes L."/>
            <person name="Fowler G."/>
            <person name="Francisco L."/>
            <person name="Fu Q."/>
            <person name="Gubbala S."/>
            <person name="Hale W."/>
            <person name="Han Y."/>
            <person name="Hemphill L."/>
            <person name="Highlander S.K."/>
            <person name="Hirani K."/>
            <person name="Hogues M."/>
            <person name="Jackson L."/>
            <person name="Jakkamsetti A."/>
            <person name="Javaid M."/>
            <person name="Jiang H."/>
            <person name="Korchina V."/>
            <person name="Kovar C."/>
            <person name="Lara F."/>
            <person name="Lee S."/>
            <person name="Mata R."/>
            <person name="Mathew T."/>
            <person name="Moen C."/>
            <person name="Morales K."/>
            <person name="Munidasa M."/>
            <person name="Nazareth L."/>
            <person name="Ngo R."/>
            <person name="Nguyen L."/>
            <person name="Okwuonu G."/>
            <person name="Ongeri F."/>
            <person name="Patil S."/>
            <person name="Petrosino J."/>
            <person name="Pham C."/>
            <person name="Pham P."/>
            <person name="Pu L.-L."/>
            <person name="Puazo M."/>
            <person name="Raj R."/>
            <person name="Reid J."/>
            <person name="Rouhana J."/>
            <person name="Saada N."/>
            <person name="Shang Y."/>
            <person name="Simmons D."/>
            <person name="Thornton R."/>
            <person name="Warren J."/>
            <person name="Weissenberger G."/>
            <person name="Zhang J."/>
            <person name="Zhang L."/>
            <person name="Zhou C."/>
            <person name="Zhu D."/>
            <person name="Muzny D."/>
            <person name="Worley K."/>
            <person name="Gibbs R."/>
        </authorList>
    </citation>
    <scope>NUCLEOTIDE SEQUENCE [LARGE SCALE GENOMIC DNA]</scope>
    <source>
        <strain evidence="3">ATCC 23726 / VPI 4351</strain>
    </source>
</reference>
<organism evidence="2 3">
    <name type="scientific">Fusobacterium nucleatum subsp. nucleatum (strain ATCC 23726 / VPI 4351)</name>
    <dbReference type="NCBI Taxonomy" id="525283"/>
    <lineage>
        <taxon>Bacteria</taxon>
        <taxon>Fusobacteriati</taxon>
        <taxon>Fusobacteriota</taxon>
        <taxon>Fusobacteriia</taxon>
        <taxon>Fusobacteriales</taxon>
        <taxon>Fusobacteriaceae</taxon>
        <taxon>Fusobacterium</taxon>
    </lineage>
</organism>
<keyword evidence="1" id="KW-0812">Transmembrane</keyword>
<sequence>MFLKIFFIDYCVLYEKIKKQDYDEEKKNSKWYKKVYKYCLNNWENLLSYQKYTLILVFLVFLIGLTVAALTKDILYYFIGIFLNYFIFSIAITYFFSIKNQEKMLPVYKREYQQRMQVVSEILKIHSIDYKDEVKINFLIEKLREKRNEKPLLKILKKFFFSSVPLTILYIIREKILNIIENGNLVFVFFIYFITVFVILLIKIIYDNTYGIYVNKYKKYYDYLIDDLKQILIFNNKFKEEN</sequence>
<feature type="transmembrane region" description="Helical" evidence="1">
    <location>
        <begin position="76"/>
        <end position="96"/>
    </location>
</feature>
<keyword evidence="1" id="KW-0472">Membrane</keyword>
<protein>
    <submittedName>
        <fullName evidence="2">Uncharacterized protein</fullName>
    </submittedName>
</protein>
<dbReference type="Proteomes" id="UP000003643">
    <property type="component" value="Unassembled WGS sequence"/>
</dbReference>
<evidence type="ECO:0000313" key="3">
    <source>
        <dbReference type="Proteomes" id="UP000003643"/>
    </source>
</evidence>
<evidence type="ECO:0000256" key="1">
    <source>
        <dbReference type="SAM" id="Phobius"/>
    </source>
</evidence>
<feature type="transmembrane region" description="Helical" evidence="1">
    <location>
        <begin position="52"/>
        <end position="70"/>
    </location>
</feature>
<evidence type="ECO:0000313" key="2">
    <source>
        <dbReference type="EMBL" id="EFG94826.1"/>
    </source>
</evidence>
<dbReference type="EMBL" id="ADVK01000045">
    <property type="protein sequence ID" value="EFG94826.1"/>
    <property type="molecule type" value="Genomic_DNA"/>
</dbReference>
<dbReference type="RefSeq" id="WP_005903735.1">
    <property type="nucleotide sequence ID" value="NZ_ADVK01000045.1"/>
</dbReference>
<gene>
    <name evidence="2" type="ORF">HMPREF0397_1602</name>
</gene>
<feature type="transmembrane region" description="Helical" evidence="1">
    <location>
        <begin position="185"/>
        <end position="206"/>
    </location>
</feature>
<keyword evidence="1" id="KW-1133">Transmembrane helix</keyword>
<dbReference type="AlphaFoldDB" id="D5REG7"/>
<accession>D5REG7</accession>
<name>D5REG7_FUSN2</name>